<dbReference type="Proteomes" id="UP000814033">
    <property type="component" value="Unassembled WGS sequence"/>
</dbReference>
<organism evidence="1 2">
    <name type="scientific">Auriscalpium vulgare</name>
    <dbReference type="NCBI Taxonomy" id="40419"/>
    <lineage>
        <taxon>Eukaryota</taxon>
        <taxon>Fungi</taxon>
        <taxon>Dikarya</taxon>
        <taxon>Basidiomycota</taxon>
        <taxon>Agaricomycotina</taxon>
        <taxon>Agaricomycetes</taxon>
        <taxon>Russulales</taxon>
        <taxon>Auriscalpiaceae</taxon>
        <taxon>Auriscalpium</taxon>
    </lineage>
</organism>
<proteinExistence type="predicted"/>
<comment type="caution">
    <text evidence="1">The sequence shown here is derived from an EMBL/GenBank/DDBJ whole genome shotgun (WGS) entry which is preliminary data.</text>
</comment>
<accession>A0ACB8RXL2</accession>
<sequence>MSPMSFLSAANETRVALASPTHLGRLGGAESLLVVGLPTLGHGASKPPITRIPVEILREILLWFVRSKTKAPERLTSISYDPSILTTHVCRHWRNLVLGEAVFWMHVSLPRVAPSVELFLERSGERHISVFIDLSAHAHMWEDSRCKDAGSRVLEEMSRFKEFSLVDVDSDNDGISPSFGTSTHQVCCACARGLVHDGYQDAEANVWSAPLPGCPCVASTGPQSNQFLSFVLCNLRTDDYAEFVVNLLARLPALEEFYCDELLCNGSRRSTIVDNTAVSPLPVAKLHRLRLVSISQEWQDTLQVARHLDLRFTTDTRISLNFMNEAEEQGEEHIDGDHLGASLAQVVSVLAGNANISFTRLHVSKCWTFGATAPCLSSSAPSPSCIDFELNIGIANRILSKDKQEQDLDAWSCRACKAWRNSIFVGCCLQPLSSTIDSG</sequence>
<gene>
    <name evidence="1" type="ORF">FA95DRAFT_989063</name>
</gene>
<dbReference type="EMBL" id="MU275880">
    <property type="protein sequence ID" value="KAI0048913.1"/>
    <property type="molecule type" value="Genomic_DNA"/>
</dbReference>
<evidence type="ECO:0000313" key="2">
    <source>
        <dbReference type="Proteomes" id="UP000814033"/>
    </source>
</evidence>
<name>A0ACB8RXL2_9AGAM</name>
<keyword evidence="2" id="KW-1185">Reference proteome</keyword>
<evidence type="ECO:0000313" key="1">
    <source>
        <dbReference type="EMBL" id="KAI0048913.1"/>
    </source>
</evidence>
<reference evidence="1" key="1">
    <citation type="submission" date="2021-02" db="EMBL/GenBank/DDBJ databases">
        <authorList>
            <consortium name="DOE Joint Genome Institute"/>
            <person name="Ahrendt S."/>
            <person name="Looney B.P."/>
            <person name="Miyauchi S."/>
            <person name="Morin E."/>
            <person name="Drula E."/>
            <person name="Courty P.E."/>
            <person name="Chicoki N."/>
            <person name="Fauchery L."/>
            <person name="Kohler A."/>
            <person name="Kuo A."/>
            <person name="Labutti K."/>
            <person name="Pangilinan J."/>
            <person name="Lipzen A."/>
            <person name="Riley R."/>
            <person name="Andreopoulos W."/>
            <person name="He G."/>
            <person name="Johnson J."/>
            <person name="Barry K.W."/>
            <person name="Grigoriev I.V."/>
            <person name="Nagy L."/>
            <person name="Hibbett D."/>
            <person name="Henrissat B."/>
            <person name="Matheny P.B."/>
            <person name="Labbe J."/>
            <person name="Martin F."/>
        </authorList>
    </citation>
    <scope>NUCLEOTIDE SEQUENCE</scope>
    <source>
        <strain evidence="1">FP105234-sp</strain>
    </source>
</reference>
<protein>
    <submittedName>
        <fullName evidence="1">Uncharacterized protein</fullName>
    </submittedName>
</protein>
<reference evidence="1" key="2">
    <citation type="journal article" date="2022" name="New Phytol.">
        <title>Evolutionary transition to the ectomycorrhizal habit in the genomes of a hyperdiverse lineage of mushroom-forming fungi.</title>
        <authorList>
            <person name="Looney B."/>
            <person name="Miyauchi S."/>
            <person name="Morin E."/>
            <person name="Drula E."/>
            <person name="Courty P.E."/>
            <person name="Kohler A."/>
            <person name="Kuo A."/>
            <person name="LaButti K."/>
            <person name="Pangilinan J."/>
            <person name="Lipzen A."/>
            <person name="Riley R."/>
            <person name="Andreopoulos W."/>
            <person name="He G."/>
            <person name="Johnson J."/>
            <person name="Nolan M."/>
            <person name="Tritt A."/>
            <person name="Barry K.W."/>
            <person name="Grigoriev I.V."/>
            <person name="Nagy L.G."/>
            <person name="Hibbett D."/>
            <person name="Henrissat B."/>
            <person name="Matheny P.B."/>
            <person name="Labbe J."/>
            <person name="Martin F.M."/>
        </authorList>
    </citation>
    <scope>NUCLEOTIDE SEQUENCE</scope>
    <source>
        <strain evidence="1">FP105234-sp</strain>
    </source>
</reference>